<evidence type="ECO:0000256" key="7">
    <source>
        <dbReference type="ARBA" id="ARBA00022692"/>
    </source>
</evidence>
<evidence type="ECO:0000313" key="17">
    <source>
        <dbReference type="EMBL" id="SDJ90782.1"/>
    </source>
</evidence>
<dbReference type="GO" id="GO:0005886">
    <property type="term" value="C:plasma membrane"/>
    <property type="evidence" value="ECO:0007669"/>
    <property type="project" value="UniProtKB-SubCell"/>
</dbReference>
<evidence type="ECO:0000256" key="4">
    <source>
        <dbReference type="ARBA" id="ARBA00022475"/>
    </source>
</evidence>
<evidence type="ECO:0000313" key="18">
    <source>
        <dbReference type="Proteomes" id="UP000037269"/>
    </source>
</evidence>
<keyword evidence="4" id="KW-1003">Cell membrane</keyword>
<keyword evidence="12" id="KW-0902">Two-component regulatory system</keyword>
<name>A0A0D1W3Y8_ANEMI</name>
<dbReference type="FunFam" id="1.10.287.130:FF:000008">
    <property type="entry name" value="Two-component sensor histidine kinase"/>
    <property type="match status" value="1"/>
</dbReference>
<dbReference type="RefSeq" id="WP_043067186.1">
    <property type="nucleotide sequence ID" value="NZ_BJOA01000299.1"/>
</dbReference>
<dbReference type="InterPro" id="IPR003661">
    <property type="entry name" value="HisK_dim/P_dom"/>
</dbReference>
<evidence type="ECO:0000313" key="16">
    <source>
        <dbReference type="EMBL" id="KON90928.1"/>
    </source>
</evidence>
<dbReference type="EC" id="2.7.13.3" evidence="3"/>
<dbReference type="OrthoDB" id="9792991at2"/>
<evidence type="ECO:0000256" key="2">
    <source>
        <dbReference type="ARBA" id="ARBA00004651"/>
    </source>
</evidence>
<dbReference type="InterPro" id="IPR036097">
    <property type="entry name" value="HisK_dim/P_sf"/>
</dbReference>
<evidence type="ECO:0000256" key="3">
    <source>
        <dbReference type="ARBA" id="ARBA00012438"/>
    </source>
</evidence>
<gene>
    <name evidence="16" type="ORF">AF333_28460</name>
    <name evidence="17" type="ORF">SAMN04487909_1328</name>
</gene>
<evidence type="ECO:0000256" key="8">
    <source>
        <dbReference type="ARBA" id="ARBA00022741"/>
    </source>
</evidence>
<dbReference type="InterPro" id="IPR003594">
    <property type="entry name" value="HATPase_dom"/>
</dbReference>
<dbReference type="SUPFAM" id="SSF47384">
    <property type="entry name" value="Homodimeric domain of signal transducing histidine kinase"/>
    <property type="match status" value="1"/>
</dbReference>
<dbReference type="SMART" id="SM00387">
    <property type="entry name" value="HATPase_c"/>
    <property type="match status" value="1"/>
</dbReference>
<dbReference type="SUPFAM" id="SSF55874">
    <property type="entry name" value="ATPase domain of HSP90 chaperone/DNA topoisomerase II/histidine kinase"/>
    <property type="match status" value="1"/>
</dbReference>
<keyword evidence="8" id="KW-0547">Nucleotide-binding</keyword>
<dbReference type="GeneID" id="42309066"/>
<evidence type="ECO:0000256" key="5">
    <source>
        <dbReference type="ARBA" id="ARBA00022553"/>
    </source>
</evidence>
<keyword evidence="13 14" id="KW-0472">Membrane</keyword>
<reference evidence="17 19" key="2">
    <citation type="submission" date="2016-10" db="EMBL/GenBank/DDBJ databases">
        <authorList>
            <person name="de Groot N.N."/>
        </authorList>
    </citation>
    <scope>NUCLEOTIDE SEQUENCE [LARGE SCALE GENOMIC DNA]</scope>
    <source>
        <strain evidence="17 19">DSM 2895</strain>
    </source>
</reference>
<dbReference type="PATRIC" id="fig|47500.8.peg.2197"/>
<keyword evidence="18" id="KW-1185">Reference proteome</keyword>
<feature type="transmembrane region" description="Helical" evidence="14">
    <location>
        <begin position="7"/>
        <end position="26"/>
    </location>
</feature>
<dbReference type="CDD" id="cd00082">
    <property type="entry name" value="HisKA"/>
    <property type="match status" value="1"/>
</dbReference>
<evidence type="ECO:0000256" key="12">
    <source>
        <dbReference type="ARBA" id="ARBA00023012"/>
    </source>
</evidence>
<dbReference type="Gene3D" id="3.30.565.10">
    <property type="entry name" value="Histidine kinase-like ATPase, C-terminal domain"/>
    <property type="match status" value="1"/>
</dbReference>
<sequence length="339" mass="38729">MNRDKSTFLIILQLLIITSLVIMDLVNQPQGIFRGVLFTMLFVITGILLFMRFQFITKLKGIVVELKRAIHGNFNTRLLANDDHILAEVIFSINELIEQLDKFQVQTIKSEAVRKSLLSNISHDIRTPLTSIIGYVDALKDDIAASEEEKQEYLAIISKKANSLKQLIDEIFHMAKLDADEVPLKEESLDFAEIARESLIEFLPVLKKYDIELKVRIPEENCLIMADRLSLLRIIRNIINNAVHYGREGKVLGIELTETAREYQLLVWDRGPGISKVNLSRVFERMYRSDQSRNPLNGGSGLGLAIAKALVEKNRGRIWVESIPWEKTTFGFSIPKHNE</sequence>
<comment type="subcellular location">
    <subcellularLocation>
        <location evidence="2">Cell membrane</location>
        <topology evidence="2">Multi-pass membrane protein</topology>
    </subcellularLocation>
</comment>
<dbReference type="PANTHER" id="PTHR45528:SF8">
    <property type="entry name" value="HISTIDINE KINASE"/>
    <property type="match status" value="1"/>
</dbReference>
<dbReference type="FunFam" id="3.30.565.10:FF:000006">
    <property type="entry name" value="Sensor histidine kinase WalK"/>
    <property type="match status" value="1"/>
</dbReference>
<evidence type="ECO:0000256" key="6">
    <source>
        <dbReference type="ARBA" id="ARBA00022679"/>
    </source>
</evidence>
<organism evidence="16 18">
    <name type="scientific">Aneurinibacillus migulanus</name>
    <name type="common">Bacillus migulanus</name>
    <dbReference type="NCBI Taxonomy" id="47500"/>
    <lineage>
        <taxon>Bacteria</taxon>
        <taxon>Bacillati</taxon>
        <taxon>Bacillota</taxon>
        <taxon>Bacilli</taxon>
        <taxon>Bacillales</taxon>
        <taxon>Paenibacillaceae</taxon>
        <taxon>Aneurinibacillus group</taxon>
        <taxon>Aneurinibacillus</taxon>
    </lineage>
</organism>
<reference evidence="16 18" key="1">
    <citation type="submission" date="2015-07" db="EMBL/GenBank/DDBJ databases">
        <title>Fjat-14205 dsm 2895.</title>
        <authorList>
            <person name="Liu B."/>
            <person name="Wang J."/>
            <person name="Zhu Y."/>
            <person name="Liu G."/>
            <person name="Chen Q."/>
            <person name="Chen Z."/>
            <person name="Lan J."/>
            <person name="Che J."/>
            <person name="Ge C."/>
            <person name="Shi H."/>
            <person name="Pan Z."/>
            <person name="Liu X."/>
        </authorList>
    </citation>
    <scope>NUCLEOTIDE SEQUENCE [LARGE SCALE GENOMIC DNA]</scope>
    <source>
        <strain evidence="16 18">DSM 2895</strain>
    </source>
</reference>
<feature type="domain" description="Histidine kinase" evidence="15">
    <location>
        <begin position="120"/>
        <end position="338"/>
    </location>
</feature>
<dbReference type="InterPro" id="IPR036890">
    <property type="entry name" value="HATPase_C_sf"/>
</dbReference>
<dbReference type="EMBL" id="LGUG01000009">
    <property type="protein sequence ID" value="KON90928.1"/>
    <property type="molecule type" value="Genomic_DNA"/>
</dbReference>
<protein>
    <recommendedName>
        <fullName evidence="3">histidine kinase</fullName>
        <ecNumber evidence="3">2.7.13.3</ecNumber>
    </recommendedName>
</protein>
<keyword evidence="9 17" id="KW-0418">Kinase</keyword>
<feature type="transmembrane region" description="Helical" evidence="14">
    <location>
        <begin position="32"/>
        <end position="51"/>
    </location>
</feature>
<keyword evidence="5" id="KW-0597">Phosphoprotein</keyword>
<evidence type="ECO:0000256" key="10">
    <source>
        <dbReference type="ARBA" id="ARBA00022840"/>
    </source>
</evidence>
<dbReference type="InterPro" id="IPR004358">
    <property type="entry name" value="Sig_transdc_His_kin-like_C"/>
</dbReference>
<dbReference type="PANTHER" id="PTHR45528">
    <property type="entry name" value="SENSOR HISTIDINE KINASE CPXA"/>
    <property type="match status" value="1"/>
</dbReference>
<evidence type="ECO:0000256" key="9">
    <source>
        <dbReference type="ARBA" id="ARBA00022777"/>
    </source>
</evidence>
<keyword evidence="7 14" id="KW-0812">Transmembrane</keyword>
<proteinExistence type="predicted"/>
<dbReference type="GO" id="GO:0000155">
    <property type="term" value="F:phosphorelay sensor kinase activity"/>
    <property type="evidence" value="ECO:0007669"/>
    <property type="project" value="InterPro"/>
</dbReference>
<dbReference type="InterPro" id="IPR050398">
    <property type="entry name" value="HssS/ArlS-like"/>
</dbReference>
<keyword evidence="10" id="KW-0067">ATP-binding</keyword>
<evidence type="ECO:0000256" key="14">
    <source>
        <dbReference type="SAM" id="Phobius"/>
    </source>
</evidence>
<dbReference type="Proteomes" id="UP000182836">
    <property type="component" value="Unassembled WGS sequence"/>
</dbReference>
<evidence type="ECO:0000256" key="11">
    <source>
        <dbReference type="ARBA" id="ARBA00022989"/>
    </source>
</evidence>
<dbReference type="SMART" id="SM00388">
    <property type="entry name" value="HisKA"/>
    <property type="match status" value="1"/>
</dbReference>
<dbReference type="PROSITE" id="PS50109">
    <property type="entry name" value="HIS_KIN"/>
    <property type="match status" value="1"/>
</dbReference>
<dbReference type="STRING" id="47500.AF333_28460"/>
<dbReference type="Gene3D" id="1.10.287.130">
    <property type="match status" value="1"/>
</dbReference>
<keyword evidence="6" id="KW-0808">Transferase</keyword>
<evidence type="ECO:0000256" key="1">
    <source>
        <dbReference type="ARBA" id="ARBA00000085"/>
    </source>
</evidence>
<dbReference type="Pfam" id="PF02518">
    <property type="entry name" value="HATPase_c"/>
    <property type="match status" value="1"/>
</dbReference>
<evidence type="ECO:0000256" key="13">
    <source>
        <dbReference type="ARBA" id="ARBA00023136"/>
    </source>
</evidence>
<dbReference type="EMBL" id="FNED01000032">
    <property type="protein sequence ID" value="SDJ90782.1"/>
    <property type="molecule type" value="Genomic_DNA"/>
</dbReference>
<evidence type="ECO:0000313" key="19">
    <source>
        <dbReference type="Proteomes" id="UP000182836"/>
    </source>
</evidence>
<dbReference type="GO" id="GO:0005524">
    <property type="term" value="F:ATP binding"/>
    <property type="evidence" value="ECO:0007669"/>
    <property type="project" value="UniProtKB-KW"/>
</dbReference>
<accession>A0A0D1W3Y8</accession>
<dbReference type="AlphaFoldDB" id="A0A0D1W3Y8"/>
<dbReference type="Proteomes" id="UP000037269">
    <property type="component" value="Unassembled WGS sequence"/>
</dbReference>
<dbReference type="InterPro" id="IPR005467">
    <property type="entry name" value="His_kinase_dom"/>
</dbReference>
<dbReference type="Pfam" id="PF00512">
    <property type="entry name" value="HisKA"/>
    <property type="match status" value="1"/>
</dbReference>
<comment type="catalytic activity">
    <reaction evidence="1">
        <text>ATP + protein L-histidine = ADP + protein N-phospho-L-histidine.</text>
        <dbReference type="EC" id="2.7.13.3"/>
    </reaction>
</comment>
<dbReference type="PRINTS" id="PR00344">
    <property type="entry name" value="BCTRLSENSOR"/>
</dbReference>
<evidence type="ECO:0000259" key="15">
    <source>
        <dbReference type="PROSITE" id="PS50109"/>
    </source>
</evidence>
<keyword evidence="11 14" id="KW-1133">Transmembrane helix</keyword>